<keyword evidence="3" id="KW-1185">Reference proteome</keyword>
<dbReference type="AlphaFoldDB" id="I3CBU2"/>
<dbReference type="EMBL" id="JH600070">
    <property type="protein sequence ID" value="EIJ41085.1"/>
    <property type="molecule type" value="Genomic_DNA"/>
</dbReference>
<gene>
    <name evidence="2" type="ORF">BegalDRAFT_0162</name>
</gene>
<dbReference type="Proteomes" id="UP000005744">
    <property type="component" value="Unassembled WGS sequence"/>
</dbReference>
<dbReference type="InterPro" id="IPR023393">
    <property type="entry name" value="START-like_dom_sf"/>
</dbReference>
<dbReference type="PANTHER" id="PTHR39332">
    <property type="entry name" value="BLL4707 PROTEIN"/>
    <property type="match status" value="1"/>
</dbReference>
<evidence type="ECO:0000313" key="2">
    <source>
        <dbReference type="EMBL" id="EIJ41085.1"/>
    </source>
</evidence>
<reference evidence="2 3" key="1">
    <citation type="submission" date="2011-11" db="EMBL/GenBank/DDBJ databases">
        <title>Improved High-Quality Draft sequence of Beggiatoa alba B18lD.</title>
        <authorList>
            <consortium name="US DOE Joint Genome Institute"/>
            <person name="Lucas S."/>
            <person name="Han J."/>
            <person name="Lapidus A."/>
            <person name="Cheng J.-F."/>
            <person name="Goodwin L."/>
            <person name="Pitluck S."/>
            <person name="Peters L."/>
            <person name="Mikhailova N."/>
            <person name="Held B."/>
            <person name="Detter J.C."/>
            <person name="Han C."/>
            <person name="Tapia R."/>
            <person name="Land M."/>
            <person name="Hauser L."/>
            <person name="Kyrpides N."/>
            <person name="Ivanova N."/>
            <person name="Pagani I."/>
            <person name="Samuel K."/>
            <person name="Teske A."/>
            <person name="Mueller J."/>
            <person name="Woyke T."/>
        </authorList>
    </citation>
    <scope>NUCLEOTIDE SEQUENCE [LARGE SCALE GENOMIC DNA]</scope>
    <source>
        <strain evidence="2 3">B18LD</strain>
    </source>
</reference>
<organism evidence="2 3">
    <name type="scientific">Beggiatoa alba B18LD</name>
    <dbReference type="NCBI Taxonomy" id="395493"/>
    <lineage>
        <taxon>Bacteria</taxon>
        <taxon>Pseudomonadati</taxon>
        <taxon>Pseudomonadota</taxon>
        <taxon>Gammaproteobacteria</taxon>
        <taxon>Thiotrichales</taxon>
        <taxon>Thiotrichaceae</taxon>
        <taxon>Beggiatoa</taxon>
    </lineage>
</organism>
<dbReference type="Gene3D" id="3.30.530.20">
    <property type="match status" value="1"/>
</dbReference>
<protein>
    <submittedName>
        <fullName evidence="2">Polyketide cyclase / dehydrase and lipid transport</fullName>
    </submittedName>
</protein>
<proteinExistence type="predicted"/>
<keyword evidence="1" id="KW-0732">Signal</keyword>
<dbReference type="InterPro" id="IPR019587">
    <property type="entry name" value="Polyketide_cyclase/dehydratase"/>
</dbReference>
<dbReference type="Pfam" id="PF10604">
    <property type="entry name" value="Polyketide_cyc2"/>
    <property type="match status" value="1"/>
</dbReference>
<dbReference type="CDD" id="cd07821">
    <property type="entry name" value="PYR_PYL_RCAR_like"/>
    <property type="match status" value="1"/>
</dbReference>
<dbReference type="eggNOG" id="COG3832">
    <property type="taxonomic scope" value="Bacteria"/>
</dbReference>
<accession>I3CBU2</accession>
<name>I3CBU2_9GAMM</name>
<dbReference type="SUPFAM" id="SSF55961">
    <property type="entry name" value="Bet v1-like"/>
    <property type="match status" value="1"/>
</dbReference>
<dbReference type="PANTHER" id="PTHR39332:SF7">
    <property type="entry name" value="SRPBCC FAMILY PROTEIN"/>
    <property type="match status" value="1"/>
</dbReference>
<dbReference type="HOGENOM" id="CLU_106645_0_0_6"/>
<feature type="signal peptide" evidence="1">
    <location>
        <begin position="1"/>
        <end position="22"/>
    </location>
</feature>
<dbReference type="OrthoDB" id="1364128at2"/>
<evidence type="ECO:0000313" key="3">
    <source>
        <dbReference type="Proteomes" id="UP000005744"/>
    </source>
</evidence>
<evidence type="ECO:0000256" key="1">
    <source>
        <dbReference type="SAM" id="SignalP"/>
    </source>
</evidence>
<dbReference type="RefSeq" id="WP_002682684.1">
    <property type="nucleotide sequence ID" value="NZ_JH600070.1"/>
</dbReference>
<sequence length="194" mass="21004">MKKWLAILGLVTFSMNSAVSFAADVVGTLAVKSTMMVRGTPEKVWGIIGGFNDLPKWHPAIAKSQLEISGDANSGGITSRILTLNVPDNPVIVEQLLSQDPEKMTYSYAITKTVPEVLPVQNYMSTISVVPVDKNQSQVIWEGSFSALPNTDPAKAKEIVENVYTTGLINLKGMLNTTADGKVLPERENSRVAK</sequence>
<dbReference type="STRING" id="395493.BegalDRAFT_0162"/>
<feature type="chain" id="PRO_5003668730" evidence="1">
    <location>
        <begin position="23"/>
        <end position="194"/>
    </location>
</feature>